<evidence type="ECO:0000313" key="7">
    <source>
        <dbReference type="EMBL" id="PMR74042.1"/>
    </source>
</evidence>
<feature type="binding site" evidence="5">
    <location>
        <position position="128"/>
    </location>
    <ligand>
        <name>Mg(2+)</name>
        <dbReference type="ChEBI" id="CHEBI:18420"/>
    </ligand>
</feature>
<keyword evidence="8" id="KW-1185">Reference proteome</keyword>
<comment type="caution">
    <text evidence="7">The sequence shown here is derived from an EMBL/GenBank/DDBJ whole genome shotgun (WGS) entry which is preliminary data.</text>
</comment>
<dbReference type="PANTHER" id="PTHR32308:SF10">
    <property type="entry name" value="CITRATE LYASE SUBUNIT BETA"/>
    <property type="match status" value="1"/>
</dbReference>
<name>A0A2N7U0V1_9GAMM</name>
<comment type="cofactor">
    <cofactor evidence="1">
        <name>Mg(2+)</name>
        <dbReference type="ChEBI" id="CHEBI:18420"/>
    </cofactor>
</comment>
<protein>
    <submittedName>
        <fullName evidence="7">CoA ester lyase</fullName>
    </submittedName>
</protein>
<organism evidence="7 8">
    <name type="scientific">Billgrantia endophytica</name>
    <dbReference type="NCBI Taxonomy" id="2033802"/>
    <lineage>
        <taxon>Bacteria</taxon>
        <taxon>Pseudomonadati</taxon>
        <taxon>Pseudomonadota</taxon>
        <taxon>Gammaproteobacteria</taxon>
        <taxon>Oceanospirillales</taxon>
        <taxon>Halomonadaceae</taxon>
        <taxon>Billgrantia</taxon>
    </lineage>
</organism>
<feature type="binding site" evidence="4">
    <location>
        <position position="70"/>
    </location>
    <ligand>
        <name>substrate</name>
    </ligand>
</feature>
<keyword evidence="2 5" id="KW-0479">Metal-binding</keyword>
<sequence length="292" mass="31445">MNTNARPRRSVLYMPGSNARALEKGRSLPADALIMDLEDAVAPAAKGEARGLVLEALEAGGYGHREIVIRVNGLDTPWGYDDLIMAARANADAVLLPKVESADMVRRAEAILRAAGAPDSLAIWCMMETPRGILHAEEIADASRRLEVLVMGTSDLAKDLHCAHTEMRLPMLHSLSTCILAARAAGLAILDGVHLDLNDDEGFRESCRAGQEMGFDGKTLIHPKTIGVANEVFAPSEEDVAWGRKIIDAYKEAVAKGSAVVLVDGKLIENLHVEGAERIVKLVEAIEDRDSV</sequence>
<dbReference type="Gene3D" id="3.20.20.60">
    <property type="entry name" value="Phosphoenolpyruvate-binding domains"/>
    <property type="match status" value="1"/>
</dbReference>
<evidence type="ECO:0000256" key="3">
    <source>
        <dbReference type="ARBA" id="ARBA00022842"/>
    </source>
</evidence>
<evidence type="ECO:0000259" key="6">
    <source>
        <dbReference type="Pfam" id="PF03328"/>
    </source>
</evidence>
<evidence type="ECO:0000313" key="8">
    <source>
        <dbReference type="Proteomes" id="UP000235803"/>
    </source>
</evidence>
<dbReference type="PIRSF" id="PIRSF015582">
    <property type="entry name" value="Cit_lyase_B"/>
    <property type="match status" value="1"/>
</dbReference>
<keyword evidence="7" id="KW-0456">Lyase</keyword>
<dbReference type="SUPFAM" id="SSF51621">
    <property type="entry name" value="Phosphoenolpyruvate/pyruvate domain"/>
    <property type="match status" value="1"/>
</dbReference>
<dbReference type="GO" id="GO:0016829">
    <property type="term" value="F:lyase activity"/>
    <property type="evidence" value="ECO:0007669"/>
    <property type="project" value="UniProtKB-KW"/>
</dbReference>
<dbReference type="GO" id="GO:0006107">
    <property type="term" value="P:oxaloacetate metabolic process"/>
    <property type="evidence" value="ECO:0007669"/>
    <property type="project" value="TreeGrafter"/>
</dbReference>
<proteinExistence type="predicted"/>
<dbReference type="InterPro" id="IPR005000">
    <property type="entry name" value="Aldolase/citrate-lyase_domain"/>
</dbReference>
<dbReference type="InterPro" id="IPR011206">
    <property type="entry name" value="Citrate_lyase_beta/mcl1/mcl2"/>
</dbReference>
<feature type="binding site" evidence="4">
    <location>
        <position position="128"/>
    </location>
    <ligand>
        <name>substrate</name>
    </ligand>
</feature>
<dbReference type="PANTHER" id="PTHR32308">
    <property type="entry name" value="LYASE BETA SUBUNIT, PUTATIVE (AFU_ORTHOLOGUE AFUA_4G13030)-RELATED"/>
    <property type="match status" value="1"/>
</dbReference>
<dbReference type="OrthoDB" id="6831788at2"/>
<evidence type="ECO:0000256" key="1">
    <source>
        <dbReference type="ARBA" id="ARBA00001946"/>
    </source>
</evidence>
<accession>A0A2N7U0V1</accession>
<feature type="binding site" evidence="5">
    <location>
        <position position="155"/>
    </location>
    <ligand>
        <name>Mg(2+)</name>
        <dbReference type="ChEBI" id="CHEBI:18420"/>
    </ligand>
</feature>
<dbReference type="GO" id="GO:0000287">
    <property type="term" value="F:magnesium ion binding"/>
    <property type="evidence" value="ECO:0007669"/>
    <property type="project" value="TreeGrafter"/>
</dbReference>
<evidence type="ECO:0000256" key="5">
    <source>
        <dbReference type="PIRSR" id="PIRSR015582-2"/>
    </source>
</evidence>
<dbReference type="AlphaFoldDB" id="A0A2N7U0V1"/>
<dbReference type="Proteomes" id="UP000235803">
    <property type="component" value="Unassembled WGS sequence"/>
</dbReference>
<feature type="domain" description="HpcH/HpaI aldolase/citrate lyase" evidence="6">
    <location>
        <begin position="9"/>
        <end position="223"/>
    </location>
</feature>
<dbReference type="InterPro" id="IPR040442">
    <property type="entry name" value="Pyrv_kinase-like_dom_sf"/>
</dbReference>
<keyword evidence="3 5" id="KW-0460">Magnesium</keyword>
<evidence type="ECO:0000256" key="4">
    <source>
        <dbReference type="PIRSR" id="PIRSR015582-1"/>
    </source>
</evidence>
<dbReference type="RefSeq" id="WP_102654260.1">
    <property type="nucleotide sequence ID" value="NZ_PNRF01000031.1"/>
</dbReference>
<dbReference type="EMBL" id="PNRF01000031">
    <property type="protein sequence ID" value="PMR74042.1"/>
    <property type="molecule type" value="Genomic_DNA"/>
</dbReference>
<dbReference type="InterPro" id="IPR015813">
    <property type="entry name" value="Pyrv/PenolPyrv_kinase-like_dom"/>
</dbReference>
<reference evidence="7 8" key="1">
    <citation type="submission" date="2018-01" db="EMBL/GenBank/DDBJ databases">
        <title>Halomonas endophytica sp. nov., isolated from storage liquid in the stems of Populus euphratica.</title>
        <authorList>
            <person name="Chen C."/>
        </authorList>
    </citation>
    <scope>NUCLEOTIDE SEQUENCE [LARGE SCALE GENOMIC DNA]</scope>
    <source>
        <strain evidence="7 8">MC28</strain>
    </source>
</reference>
<gene>
    <name evidence="7" type="ORF">C1H69_15330</name>
</gene>
<evidence type="ECO:0000256" key="2">
    <source>
        <dbReference type="ARBA" id="ARBA00022723"/>
    </source>
</evidence>
<dbReference type="Pfam" id="PF03328">
    <property type="entry name" value="HpcH_HpaI"/>
    <property type="match status" value="1"/>
</dbReference>